<feature type="domain" description="PAC" evidence="12">
    <location>
        <begin position="270"/>
        <end position="322"/>
    </location>
</feature>
<keyword evidence="14" id="KW-1185">Reference proteome</keyword>
<dbReference type="EMBL" id="JAAIVB010000078">
    <property type="protein sequence ID" value="NEX64008.1"/>
    <property type="molecule type" value="Genomic_DNA"/>
</dbReference>
<dbReference type="SUPFAM" id="SSF55781">
    <property type="entry name" value="GAF domain-like"/>
    <property type="match status" value="1"/>
</dbReference>
<evidence type="ECO:0000256" key="3">
    <source>
        <dbReference type="ARBA" id="ARBA00012438"/>
    </source>
</evidence>
<feature type="domain" description="PAS" evidence="11">
    <location>
        <begin position="195"/>
        <end position="267"/>
    </location>
</feature>
<dbReference type="InterPro" id="IPR004358">
    <property type="entry name" value="Sig_transdc_His_kin-like_C"/>
</dbReference>
<evidence type="ECO:0000256" key="2">
    <source>
        <dbReference type="ARBA" id="ARBA00004429"/>
    </source>
</evidence>
<evidence type="ECO:0000256" key="8">
    <source>
        <dbReference type="SAM" id="MobiDB-lite"/>
    </source>
</evidence>
<evidence type="ECO:0000256" key="6">
    <source>
        <dbReference type="ARBA" id="ARBA00022777"/>
    </source>
</evidence>
<keyword evidence="5" id="KW-0808">Transferase</keyword>
<dbReference type="PANTHER" id="PTHR43047">
    <property type="entry name" value="TWO-COMPONENT HISTIDINE PROTEIN KINASE"/>
    <property type="match status" value="1"/>
</dbReference>
<reference evidence="13 14" key="1">
    <citation type="submission" date="2020-02" db="EMBL/GenBank/DDBJ databases">
        <authorList>
            <person name="Kim M.K."/>
        </authorList>
    </citation>
    <scope>NUCLEOTIDE SEQUENCE [LARGE SCALE GENOMIC DNA]</scope>
    <source>
        <strain evidence="13 14">17J57-3</strain>
    </source>
</reference>
<dbReference type="GO" id="GO:0009927">
    <property type="term" value="F:histidine phosphotransfer kinase activity"/>
    <property type="evidence" value="ECO:0007669"/>
    <property type="project" value="TreeGrafter"/>
</dbReference>
<dbReference type="EC" id="2.7.13.3" evidence="3"/>
<keyword evidence="6" id="KW-0418">Kinase</keyword>
<evidence type="ECO:0000259" key="9">
    <source>
        <dbReference type="PROSITE" id="PS50109"/>
    </source>
</evidence>
<protein>
    <recommendedName>
        <fullName evidence="3">histidine kinase</fullName>
        <ecNumber evidence="3">2.7.13.3</ecNumber>
    </recommendedName>
</protein>
<dbReference type="PROSITE" id="PS50110">
    <property type="entry name" value="RESPONSE_REGULATORY"/>
    <property type="match status" value="1"/>
</dbReference>
<dbReference type="SUPFAM" id="SSF55785">
    <property type="entry name" value="PYP-like sensor domain (PAS domain)"/>
    <property type="match status" value="1"/>
</dbReference>
<accession>A0A6B3SU60</accession>
<dbReference type="InterPro" id="IPR029016">
    <property type="entry name" value="GAF-like_dom_sf"/>
</dbReference>
<dbReference type="Pfam" id="PF08447">
    <property type="entry name" value="PAS_3"/>
    <property type="match status" value="1"/>
</dbReference>
<dbReference type="SMART" id="SM00387">
    <property type="entry name" value="HATPase_c"/>
    <property type="match status" value="1"/>
</dbReference>
<evidence type="ECO:0000256" key="7">
    <source>
        <dbReference type="PROSITE-ProRule" id="PRU00169"/>
    </source>
</evidence>
<dbReference type="PRINTS" id="PR00344">
    <property type="entry name" value="BCTRLSENSOR"/>
</dbReference>
<name>A0A6B3SU60_9BURK</name>
<evidence type="ECO:0000259" key="10">
    <source>
        <dbReference type="PROSITE" id="PS50110"/>
    </source>
</evidence>
<dbReference type="Gene3D" id="3.40.50.2300">
    <property type="match status" value="1"/>
</dbReference>
<dbReference type="InterPro" id="IPR005467">
    <property type="entry name" value="His_kinase_dom"/>
</dbReference>
<evidence type="ECO:0000313" key="13">
    <source>
        <dbReference type="EMBL" id="NEX64008.1"/>
    </source>
</evidence>
<feature type="domain" description="Histidine kinase" evidence="9">
    <location>
        <begin position="340"/>
        <end position="556"/>
    </location>
</feature>
<dbReference type="SUPFAM" id="SSF47384">
    <property type="entry name" value="Homodimeric domain of signal transducing histidine kinase"/>
    <property type="match status" value="1"/>
</dbReference>
<dbReference type="InterPro" id="IPR035965">
    <property type="entry name" value="PAS-like_dom_sf"/>
</dbReference>
<dbReference type="InterPro" id="IPR036890">
    <property type="entry name" value="HATPase_C_sf"/>
</dbReference>
<feature type="region of interest" description="Disordered" evidence="8">
    <location>
        <begin position="688"/>
        <end position="713"/>
    </location>
</feature>
<dbReference type="GO" id="GO:0005886">
    <property type="term" value="C:plasma membrane"/>
    <property type="evidence" value="ECO:0007669"/>
    <property type="project" value="UniProtKB-SubCell"/>
</dbReference>
<dbReference type="GO" id="GO:0000155">
    <property type="term" value="F:phosphorelay sensor kinase activity"/>
    <property type="evidence" value="ECO:0007669"/>
    <property type="project" value="InterPro"/>
</dbReference>
<dbReference type="Pfam" id="PF01590">
    <property type="entry name" value="GAF"/>
    <property type="match status" value="1"/>
</dbReference>
<dbReference type="Gene3D" id="2.10.70.100">
    <property type="match status" value="1"/>
</dbReference>
<dbReference type="InterPro" id="IPR003018">
    <property type="entry name" value="GAF"/>
</dbReference>
<dbReference type="PROSITE" id="PS50109">
    <property type="entry name" value="HIS_KIN"/>
    <property type="match status" value="1"/>
</dbReference>
<dbReference type="Gene3D" id="3.30.450.40">
    <property type="match status" value="1"/>
</dbReference>
<dbReference type="SMART" id="SM00091">
    <property type="entry name" value="PAS"/>
    <property type="match status" value="1"/>
</dbReference>
<dbReference type="PANTHER" id="PTHR43047:SF72">
    <property type="entry name" value="OSMOSENSING HISTIDINE PROTEIN KINASE SLN1"/>
    <property type="match status" value="1"/>
</dbReference>
<evidence type="ECO:0000256" key="1">
    <source>
        <dbReference type="ARBA" id="ARBA00000085"/>
    </source>
</evidence>
<dbReference type="Gene3D" id="1.10.287.130">
    <property type="match status" value="1"/>
</dbReference>
<dbReference type="Gene3D" id="3.30.450.20">
    <property type="entry name" value="PAS domain"/>
    <property type="match status" value="1"/>
</dbReference>
<dbReference type="PROSITE" id="PS50113">
    <property type="entry name" value="PAC"/>
    <property type="match status" value="1"/>
</dbReference>
<feature type="modified residue" description="4-aspartylphosphate" evidence="7">
    <location>
        <position position="625"/>
    </location>
</feature>
<dbReference type="Pfam" id="PF02518">
    <property type="entry name" value="HATPase_c"/>
    <property type="match status" value="1"/>
</dbReference>
<feature type="domain" description="Response regulatory" evidence="10">
    <location>
        <begin position="576"/>
        <end position="690"/>
    </location>
</feature>
<dbReference type="CDD" id="cd00082">
    <property type="entry name" value="HisKA"/>
    <property type="match status" value="1"/>
</dbReference>
<comment type="catalytic activity">
    <reaction evidence="1">
        <text>ATP + protein L-histidine = ADP + protein N-phospho-L-histidine.</text>
        <dbReference type="EC" id="2.7.13.3"/>
    </reaction>
</comment>
<dbReference type="Pfam" id="PF00512">
    <property type="entry name" value="HisKA"/>
    <property type="match status" value="1"/>
</dbReference>
<dbReference type="SMART" id="SM00448">
    <property type="entry name" value="REC"/>
    <property type="match status" value="1"/>
</dbReference>
<dbReference type="Proteomes" id="UP000482155">
    <property type="component" value="Unassembled WGS sequence"/>
</dbReference>
<dbReference type="InterPro" id="IPR036097">
    <property type="entry name" value="HisK_dim/P_sf"/>
</dbReference>
<comment type="subcellular location">
    <subcellularLocation>
        <location evidence="2">Cell inner membrane</location>
        <topology evidence="2">Multi-pass membrane protein</topology>
    </subcellularLocation>
</comment>
<evidence type="ECO:0000259" key="12">
    <source>
        <dbReference type="PROSITE" id="PS50113"/>
    </source>
</evidence>
<dbReference type="Gene3D" id="3.30.565.10">
    <property type="entry name" value="Histidine kinase-like ATPase, C-terminal domain"/>
    <property type="match status" value="1"/>
</dbReference>
<dbReference type="Pfam" id="PF00072">
    <property type="entry name" value="Response_reg"/>
    <property type="match status" value="1"/>
</dbReference>
<dbReference type="SUPFAM" id="SSF52172">
    <property type="entry name" value="CheY-like"/>
    <property type="match status" value="1"/>
</dbReference>
<evidence type="ECO:0000256" key="4">
    <source>
        <dbReference type="ARBA" id="ARBA00022553"/>
    </source>
</evidence>
<dbReference type="InterPro" id="IPR011006">
    <property type="entry name" value="CheY-like_superfamily"/>
</dbReference>
<dbReference type="InterPro" id="IPR003661">
    <property type="entry name" value="HisK_dim/P_dom"/>
</dbReference>
<gene>
    <name evidence="13" type="ORF">G3574_23240</name>
</gene>
<sequence>MPNPDLSQDRLRDKLKVYRRAVELLASSLEFDETLAHTISACLPALGDFGFFDVVVDDGVRRTARAHLDDEVDAILRPTEWIRQERPDMNLCALSTGQAAFHPDIDDGWYRAVAVDEGHLAILRRLAFRSMISVPMWYRGELVGALTLFMGRSGRRHTEDDLELAMELAMLAAPTVVNVRLLEKQRRAEAALRASEERLRIALDAGGIGIWDWNILRDEISWSDRVHALYGLPPGSFQGGIADFAALVHPEDLPDVQARIEQALAVGSGYTAEFRALLPGGRIRWLSTQAHLDRDAAGTPVRMVGATTDITKRMELLAAERAAKAEALAASRAKDEFLAILGHELRNPLAPIVTALQLMELRGERTTQYEQGVIRRQVDHLSRLVDDLLDIARISQGKVELRLERIDLAAVLDKAIEVVAPVLEKNGIRFDARLPEQPVYVLGDPVRLAQVLANLLGNAAKFTPPGGHVTAELTVADAGACLRVTDSGIGIPPDLLPHVFDMFVQGPQRIDREAGGLGLGLTIARTLVRMHGGSISAVSAGKDQGSLFEILLPIAASALHDDRSSVRREHDVAGARVLVVDDNVDAGETISELLRSEGCEVRYAPDGATALAIAADFVPGVAILDIGLPDMDGYELGRLLSAMPALARTRFVALSGYGARPGDEKRFEFSARLVKPVRSRDLLAALAPAREREAEAGPPSVPPPLAPAAGATP</sequence>
<dbReference type="AlphaFoldDB" id="A0A6B3SU60"/>
<dbReference type="PROSITE" id="PS50112">
    <property type="entry name" value="PAS"/>
    <property type="match status" value="1"/>
</dbReference>
<dbReference type="CDD" id="cd00130">
    <property type="entry name" value="PAS"/>
    <property type="match status" value="1"/>
</dbReference>
<dbReference type="InterPro" id="IPR001789">
    <property type="entry name" value="Sig_transdc_resp-reg_receiver"/>
</dbReference>
<evidence type="ECO:0000259" key="11">
    <source>
        <dbReference type="PROSITE" id="PS50112"/>
    </source>
</evidence>
<evidence type="ECO:0000256" key="5">
    <source>
        <dbReference type="ARBA" id="ARBA00022679"/>
    </source>
</evidence>
<dbReference type="SUPFAM" id="SSF55874">
    <property type="entry name" value="ATPase domain of HSP90 chaperone/DNA topoisomerase II/histidine kinase"/>
    <property type="match status" value="1"/>
</dbReference>
<keyword evidence="4 7" id="KW-0597">Phosphoprotein</keyword>
<evidence type="ECO:0000313" key="14">
    <source>
        <dbReference type="Proteomes" id="UP000482155"/>
    </source>
</evidence>
<proteinExistence type="predicted"/>
<dbReference type="InterPro" id="IPR003594">
    <property type="entry name" value="HATPase_dom"/>
</dbReference>
<dbReference type="SMART" id="SM00086">
    <property type="entry name" value="PAC"/>
    <property type="match status" value="1"/>
</dbReference>
<dbReference type="InterPro" id="IPR000700">
    <property type="entry name" value="PAS-assoc_C"/>
</dbReference>
<dbReference type="SMART" id="SM00388">
    <property type="entry name" value="HisKA"/>
    <property type="match status" value="1"/>
</dbReference>
<dbReference type="SMART" id="SM00065">
    <property type="entry name" value="GAF"/>
    <property type="match status" value="1"/>
</dbReference>
<dbReference type="InterPro" id="IPR001610">
    <property type="entry name" value="PAC"/>
</dbReference>
<organism evidence="13 14">
    <name type="scientific">Noviherbaspirillum galbum</name>
    <dbReference type="NCBI Taxonomy" id="2709383"/>
    <lineage>
        <taxon>Bacteria</taxon>
        <taxon>Pseudomonadati</taxon>
        <taxon>Pseudomonadota</taxon>
        <taxon>Betaproteobacteria</taxon>
        <taxon>Burkholderiales</taxon>
        <taxon>Oxalobacteraceae</taxon>
        <taxon>Noviherbaspirillum</taxon>
    </lineage>
</organism>
<dbReference type="FunFam" id="3.30.565.10:FF:000006">
    <property type="entry name" value="Sensor histidine kinase WalK"/>
    <property type="match status" value="1"/>
</dbReference>
<dbReference type="InterPro" id="IPR000014">
    <property type="entry name" value="PAS"/>
</dbReference>
<dbReference type="InterPro" id="IPR013655">
    <property type="entry name" value="PAS_fold_3"/>
</dbReference>
<comment type="caution">
    <text evidence="13">The sequence shown here is derived from an EMBL/GenBank/DDBJ whole genome shotgun (WGS) entry which is preliminary data.</text>
</comment>